<dbReference type="SMART" id="SM01124">
    <property type="entry name" value="DBR1"/>
    <property type="match status" value="1"/>
</dbReference>
<keyword evidence="2 3" id="KW-0067">ATP-binding</keyword>
<reference evidence="6" key="1">
    <citation type="submission" date="2021-06" db="EMBL/GenBank/DDBJ databases">
        <authorList>
            <person name="Kallberg Y."/>
            <person name="Tangrot J."/>
            <person name="Rosling A."/>
        </authorList>
    </citation>
    <scope>NUCLEOTIDE SEQUENCE</scope>
    <source>
        <strain evidence="6">IN212</strain>
    </source>
</reference>
<sequence length="724" mass="82162">SKKFLLSQSSSKSLSSLLELQSHHSTSSQQLSTNNNEKKKDRKSLRSHTIPKIEVKETNTMLKDYDPTTGNKMINKYMLIKELGRGVHGKVKLGKDMELGEWVAIKIVDRVTRRRLGSRNNDLTNEQKIRKEIAILKKCVHPHVVRLKEVIDDPMIIEYMEGGEIQWKDENDRPVMSVDEARRIFRDVVLDIKPANLLLTADNVVKISDFGVSHFSQRAAAVDLQGNNNSAPTQEDMDLIKTAGSPAFFAPELCFPDLSREIISNSIVTGNSGNSSESLLKSHSTTNSISVRGQRPPITKAIDVWALGVTLYCFIFGRCPFIADTEFELFFHVIPRQPLEFPEDIPISDSLKDLLTRLLEKDPQKRITLGEVKNHPWIIADLPNPQKWRDDTDPKKYQALTVTDEEDRLKKKIRKISLSLVGMLRSGKDHDLNQSFEPVQVVPSGCKQIRQPIDIFLSHDWPENITKFGDENRLKQIKQGLAPDIERIRLGNPYTELLLYKLKPRYWFAAHLHVKFAAMIPHDAPQMVTAPNPDEIPISLDETAININQNEVDDPDELPSFIDDVDNTNVIESDETQIINSEEISITNDAAVDLTQDLENLKEFVASAISSNTQTSYTRFLSLDKCLPGREFLQVLDFPEANGPLEFSYDEDQIDSSQEWVRNNILQRDSGLLIPKNFLPTAPAHNTSNEQEYDLNIPFLNPQTVTFTQMLEIENKINPNGQTV</sequence>
<dbReference type="InterPro" id="IPR000719">
    <property type="entry name" value="Prot_kinase_dom"/>
</dbReference>
<dbReference type="Proteomes" id="UP000789396">
    <property type="component" value="Unassembled WGS sequence"/>
</dbReference>
<organism evidence="6 7">
    <name type="scientific">Racocetra fulgida</name>
    <dbReference type="NCBI Taxonomy" id="60492"/>
    <lineage>
        <taxon>Eukaryota</taxon>
        <taxon>Fungi</taxon>
        <taxon>Fungi incertae sedis</taxon>
        <taxon>Mucoromycota</taxon>
        <taxon>Glomeromycotina</taxon>
        <taxon>Glomeromycetes</taxon>
        <taxon>Diversisporales</taxon>
        <taxon>Gigasporaceae</taxon>
        <taxon>Racocetra</taxon>
    </lineage>
</organism>
<protein>
    <submittedName>
        <fullName evidence="6">13978_t:CDS:1</fullName>
    </submittedName>
</protein>
<keyword evidence="7" id="KW-1185">Reference proteome</keyword>
<dbReference type="GO" id="GO:0005737">
    <property type="term" value="C:cytoplasm"/>
    <property type="evidence" value="ECO:0007669"/>
    <property type="project" value="TreeGrafter"/>
</dbReference>
<dbReference type="PROSITE" id="PS00107">
    <property type="entry name" value="PROTEIN_KINASE_ATP"/>
    <property type="match status" value="1"/>
</dbReference>
<dbReference type="Pfam" id="PF00069">
    <property type="entry name" value="Pkinase"/>
    <property type="match status" value="2"/>
</dbReference>
<feature type="compositionally biased region" description="Low complexity" evidence="4">
    <location>
        <begin position="16"/>
        <end position="32"/>
    </location>
</feature>
<proteinExistence type="predicted"/>
<dbReference type="InterPro" id="IPR011009">
    <property type="entry name" value="Kinase-like_dom_sf"/>
</dbReference>
<dbReference type="CDD" id="cd14008">
    <property type="entry name" value="STKc_LKB1_CaMKK"/>
    <property type="match status" value="1"/>
</dbReference>
<evidence type="ECO:0000256" key="1">
    <source>
        <dbReference type="ARBA" id="ARBA00022741"/>
    </source>
</evidence>
<dbReference type="InterPro" id="IPR007708">
    <property type="entry name" value="DBR1_C"/>
</dbReference>
<dbReference type="Gene3D" id="1.10.510.10">
    <property type="entry name" value="Transferase(Phosphotransferase) domain 1"/>
    <property type="match status" value="1"/>
</dbReference>
<dbReference type="PROSITE" id="PS50011">
    <property type="entry name" value="PROTEIN_KINASE_DOM"/>
    <property type="match status" value="1"/>
</dbReference>
<dbReference type="SMART" id="SM00220">
    <property type="entry name" value="S_TKc"/>
    <property type="match status" value="1"/>
</dbReference>
<dbReference type="GO" id="GO:0016788">
    <property type="term" value="F:hydrolase activity, acting on ester bonds"/>
    <property type="evidence" value="ECO:0007669"/>
    <property type="project" value="InterPro"/>
</dbReference>
<feature type="binding site" evidence="3">
    <location>
        <position position="106"/>
    </location>
    <ligand>
        <name>ATP</name>
        <dbReference type="ChEBI" id="CHEBI:30616"/>
    </ligand>
</feature>
<feature type="non-terminal residue" evidence="6">
    <location>
        <position position="724"/>
    </location>
</feature>
<dbReference type="PANTHER" id="PTHR24346:SF77">
    <property type="entry name" value="SERINE THREONINE PROTEIN KINASE"/>
    <property type="match status" value="1"/>
</dbReference>
<dbReference type="Gene3D" id="3.30.200.20">
    <property type="entry name" value="Phosphorylase Kinase, domain 1"/>
    <property type="match status" value="1"/>
</dbReference>
<dbReference type="GO" id="GO:0005524">
    <property type="term" value="F:ATP binding"/>
    <property type="evidence" value="ECO:0007669"/>
    <property type="project" value="UniProtKB-UniRule"/>
</dbReference>
<name>A0A9N9ARG5_9GLOM</name>
<evidence type="ECO:0000256" key="4">
    <source>
        <dbReference type="SAM" id="MobiDB-lite"/>
    </source>
</evidence>
<evidence type="ECO:0000256" key="3">
    <source>
        <dbReference type="PROSITE-ProRule" id="PRU10141"/>
    </source>
</evidence>
<accession>A0A9N9ARG5</accession>
<dbReference type="Pfam" id="PF05011">
    <property type="entry name" value="DBR1"/>
    <property type="match status" value="2"/>
</dbReference>
<dbReference type="InterPro" id="IPR017441">
    <property type="entry name" value="Protein_kinase_ATP_BS"/>
</dbReference>
<dbReference type="SUPFAM" id="SSF56112">
    <property type="entry name" value="Protein kinase-like (PK-like)"/>
    <property type="match status" value="1"/>
</dbReference>
<evidence type="ECO:0000256" key="2">
    <source>
        <dbReference type="ARBA" id="ARBA00022840"/>
    </source>
</evidence>
<dbReference type="AlphaFoldDB" id="A0A9N9ARG5"/>
<evidence type="ECO:0000259" key="5">
    <source>
        <dbReference type="PROSITE" id="PS50011"/>
    </source>
</evidence>
<feature type="domain" description="Protein kinase" evidence="5">
    <location>
        <begin position="77"/>
        <end position="378"/>
    </location>
</feature>
<feature type="region of interest" description="Disordered" evidence="4">
    <location>
        <begin position="16"/>
        <end position="52"/>
    </location>
</feature>
<dbReference type="GO" id="GO:0006397">
    <property type="term" value="P:mRNA processing"/>
    <property type="evidence" value="ECO:0007669"/>
    <property type="project" value="InterPro"/>
</dbReference>
<dbReference type="GO" id="GO:0004674">
    <property type="term" value="F:protein serine/threonine kinase activity"/>
    <property type="evidence" value="ECO:0007669"/>
    <property type="project" value="TreeGrafter"/>
</dbReference>
<keyword evidence="1 3" id="KW-0547">Nucleotide-binding</keyword>
<dbReference type="PANTHER" id="PTHR24346">
    <property type="entry name" value="MAP/MICROTUBULE AFFINITY-REGULATING KINASE"/>
    <property type="match status" value="1"/>
</dbReference>
<dbReference type="GO" id="GO:0035556">
    <property type="term" value="P:intracellular signal transduction"/>
    <property type="evidence" value="ECO:0007669"/>
    <property type="project" value="TreeGrafter"/>
</dbReference>
<dbReference type="EMBL" id="CAJVPZ010004043">
    <property type="protein sequence ID" value="CAG8540123.1"/>
    <property type="molecule type" value="Genomic_DNA"/>
</dbReference>
<comment type="caution">
    <text evidence="6">The sequence shown here is derived from an EMBL/GenBank/DDBJ whole genome shotgun (WGS) entry which is preliminary data.</text>
</comment>
<evidence type="ECO:0000313" key="6">
    <source>
        <dbReference type="EMBL" id="CAG8540123.1"/>
    </source>
</evidence>
<dbReference type="OrthoDB" id="68483at2759"/>
<evidence type="ECO:0000313" key="7">
    <source>
        <dbReference type="Proteomes" id="UP000789396"/>
    </source>
</evidence>
<gene>
    <name evidence="6" type="ORF">RFULGI_LOCUS4184</name>
</gene>